<proteinExistence type="predicted"/>
<protein>
    <submittedName>
        <fullName evidence="1">Uncharacterized protein</fullName>
    </submittedName>
</protein>
<gene>
    <name evidence="1" type="ORF">B0T14DRAFT_282520</name>
</gene>
<dbReference type="EMBL" id="JAULSU010000006">
    <property type="protein sequence ID" value="KAK0613622.1"/>
    <property type="molecule type" value="Genomic_DNA"/>
</dbReference>
<organism evidence="1 2">
    <name type="scientific">Immersiella caudata</name>
    <dbReference type="NCBI Taxonomy" id="314043"/>
    <lineage>
        <taxon>Eukaryota</taxon>
        <taxon>Fungi</taxon>
        <taxon>Dikarya</taxon>
        <taxon>Ascomycota</taxon>
        <taxon>Pezizomycotina</taxon>
        <taxon>Sordariomycetes</taxon>
        <taxon>Sordariomycetidae</taxon>
        <taxon>Sordariales</taxon>
        <taxon>Lasiosphaeriaceae</taxon>
        <taxon>Immersiella</taxon>
    </lineage>
</organism>
<name>A0AA39WDY6_9PEZI</name>
<keyword evidence="2" id="KW-1185">Reference proteome</keyword>
<comment type="caution">
    <text evidence="1">The sequence shown here is derived from an EMBL/GenBank/DDBJ whole genome shotgun (WGS) entry which is preliminary data.</text>
</comment>
<dbReference type="Proteomes" id="UP001175000">
    <property type="component" value="Unassembled WGS sequence"/>
</dbReference>
<reference evidence="1" key="1">
    <citation type="submission" date="2023-06" db="EMBL/GenBank/DDBJ databases">
        <title>Genome-scale phylogeny and comparative genomics of the fungal order Sordariales.</title>
        <authorList>
            <consortium name="Lawrence Berkeley National Laboratory"/>
            <person name="Hensen N."/>
            <person name="Bonometti L."/>
            <person name="Westerberg I."/>
            <person name="Brannstrom I.O."/>
            <person name="Guillou S."/>
            <person name="Cros-Aarteil S."/>
            <person name="Calhoun S."/>
            <person name="Haridas S."/>
            <person name="Kuo A."/>
            <person name="Mondo S."/>
            <person name="Pangilinan J."/>
            <person name="Riley R."/>
            <person name="Labutti K."/>
            <person name="Andreopoulos B."/>
            <person name="Lipzen A."/>
            <person name="Chen C."/>
            <person name="Yanf M."/>
            <person name="Daum C."/>
            <person name="Ng V."/>
            <person name="Clum A."/>
            <person name="Steindorff A."/>
            <person name="Ohm R."/>
            <person name="Martin F."/>
            <person name="Silar P."/>
            <person name="Natvig D."/>
            <person name="Lalanne C."/>
            <person name="Gautier V."/>
            <person name="Ament-Velasquez S.L."/>
            <person name="Kruys A."/>
            <person name="Hutchinson M.I."/>
            <person name="Powell A.J."/>
            <person name="Barry K."/>
            <person name="Miller A.N."/>
            <person name="Grigoriev I.V."/>
            <person name="Debuchy R."/>
            <person name="Gladieux P."/>
            <person name="Thoren M.H."/>
            <person name="Johannesson H."/>
        </authorList>
    </citation>
    <scope>NUCLEOTIDE SEQUENCE</scope>
    <source>
        <strain evidence="1">CBS 606.72</strain>
    </source>
</reference>
<dbReference type="AlphaFoldDB" id="A0AA39WDY6"/>
<evidence type="ECO:0000313" key="1">
    <source>
        <dbReference type="EMBL" id="KAK0613622.1"/>
    </source>
</evidence>
<evidence type="ECO:0000313" key="2">
    <source>
        <dbReference type="Proteomes" id="UP001175000"/>
    </source>
</evidence>
<accession>A0AA39WDY6</accession>
<sequence>MPCPVYPHPSTYPAIHIHIIIKPHPGSMPHPSFGCCWLPKGYLIRSLFTWKKGKTNVVKRKNGFYRHSRKGGVMSWSK</sequence>